<keyword evidence="2" id="KW-1185">Reference proteome</keyword>
<organism evidence="1 2">
    <name type="scientific">Symbiodinium microadriaticum</name>
    <name type="common">Dinoflagellate</name>
    <name type="synonym">Zooxanthella microadriatica</name>
    <dbReference type="NCBI Taxonomy" id="2951"/>
    <lineage>
        <taxon>Eukaryota</taxon>
        <taxon>Sar</taxon>
        <taxon>Alveolata</taxon>
        <taxon>Dinophyceae</taxon>
        <taxon>Suessiales</taxon>
        <taxon>Symbiodiniaceae</taxon>
        <taxon>Symbiodinium</taxon>
    </lineage>
</organism>
<gene>
    <name evidence="1" type="ORF">AK812_SmicGene19463</name>
</gene>
<evidence type="ECO:0000313" key="2">
    <source>
        <dbReference type="Proteomes" id="UP000186817"/>
    </source>
</evidence>
<protein>
    <submittedName>
        <fullName evidence="1">Uncharacterized protein</fullName>
    </submittedName>
</protein>
<sequence length="127" mass="13923">MSLARSDIGGQFFQESLGLIDNTDMAKDELQRKRACNSEWLSGLWGGVWSSDNSICNSAINFSNTPTAESTFSEIEIALISYAKSQSKDMLRGQLMAIPGNLITGYLAKQSLSQLLFGGSCRSLPFW</sequence>
<dbReference type="EMBL" id="LSRX01000407">
    <property type="protein sequence ID" value="OLP98131.1"/>
    <property type="molecule type" value="Genomic_DNA"/>
</dbReference>
<name>A0A1Q9DSJ9_SYMMI</name>
<proteinExistence type="predicted"/>
<dbReference type="Proteomes" id="UP000186817">
    <property type="component" value="Unassembled WGS sequence"/>
</dbReference>
<comment type="caution">
    <text evidence="1">The sequence shown here is derived from an EMBL/GenBank/DDBJ whole genome shotgun (WGS) entry which is preliminary data.</text>
</comment>
<dbReference type="AlphaFoldDB" id="A0A1Q9DSJ9"/>
<evidence type="ECO:0000313" key="1">
    <source>
        <dbReference type="EMBL" id="OLP98131.1"/>
    </source>
</evidence>
<reference evidence="1 2" key="1">
    <citation type="submission" date="2016-02" db="EMBL/GenBank/DDBJ databases">
        <title>Genome analysis of coral dinoflagellate symbionts highlights evolutionary adaptations to a symbiotic lifestyle.</title>
        <authorList>
            <person name="Aranda M."/>
            <person name="Li Y."/>
            <person name="Liew Y.J."/>
            <person name="Baumgarten S."/>
            <person name="Simakov O."/>
            <person name="Wilson M."/>
            <person name="Piel J."/>
            <person name="Ashoor H."/>
            <person name="Bougouffa S."/>
            <person name="Bajic V.B."/>
            <person name="Ryu T."/>
            <person name="Ravasi T."/>
            <person name="Bayer T."/>
            <person name="Micklem G."/>
            <person name="Kim H."/>
            <person name="Bhak J."/>
            <person name="Lajeunesse T.C."/>
            <person name="Voolstra C.R."/>
        </authorList>
    </citation>
    <scope>NUCLEOTIDE SEQUENCE [LARGE SCALE GENOMIC DNA]</scope>
    <source>
        <strain evidence="1 2">CCMP2467</strain>
    </source>
</reference>
<accession>A0A1Q9DSJ9</accession>